<evidence type="ECO:0000256" key="1">
    <source>
        <dbReference type="SAM" id="MobiDB-lite"/>
    </source>
</evidence>
<comment type="caution">
    <text evidence="2">The sequence shown here is derived from an EMBL/GenBank/DDBJ whole genome shotgun (WGS) entry which is preliminary data.</text>
</comment>
<evidence type="ECO:0000313" key="2">
    <source>
        <dbReference type="EMBL" id="KAA8828164.1"/>
    </source>
</evidence>
<feature type="compositionally biased region" description="Basic and acidic residues" evidence="1">
    <location>
        <begin position="1"/>
        <end position="10"/>
    </location>
</feature>
<evidence type="ECO:0000313" key="3">
    <source>
        <dbReference type="Proteomes" id="UP000410049"/>
    </source>
</evidence>
<dbReference type="EMBL" id="RZUH01000004">
    <property type="protein sequence ID" value="KAA8828164.1"/>
    <property type="molecule type" value="Genomic_DNA"/>
</dbReference>
<reference evidence="2 3" key="1">
    <citation type="journal article" date="2019" name="Syst. Appl. Microbiol.">
        <title>Characterization of Bifidobacterium species in feaces of the Egyptian fruit bat: Description of B. vespertilionis sp. nov. and B. rousetti sp. nov.</title>
        <authorList>
            <person name="Modesto M."/>
            <person name="Satti M."/>
            <person name="Watanabe K."/>
            <person name="Puglisi E."/>
            <person name="Morelli L."/>
            <person name="Huang C.-H."/>
            <person name="Liou J.-S."/>
            <person name="Miyashita M."/>
            <person name="Tamura T."/>
            <person name="Saito S."/>
            <person name="Mori K."/>
            <person name="Huang L."/>
            <person name="Sciavilla P."/>
            <person name="Sandri C."/>
            <person name="Spiezio C."/>
            <person name="Vitali F."/>
            <person name="Cavalieri D."/>
            <person name="Perpetuini G."/>
            <person name="Tofalo R."/>
            <person name="Bonetti A."/>
            <person name="Arita M."/>
            <person name="Mattarelli P."/>
        </authorList>
    </citation>
    <scope>NUCLEOTIDE SEQUENCE [LARGE SCALE GENOMIC DNA]</scope>
    <source>
        <strain evidence="2 3">RST17</strain>
    </source>
</reference>
<accession>A0A5M9ZKR4</accession>
<organism evidence="2 3">
    <name type="scientific">Bifidobacterium myosotis</name>
    <dbReference type="NCBI Taxonomy" id="1630166"/>
    <lineage>
        <taxon>Bacteria</taxon>
        <taxon>Bacillati</taxon>
        <taxon>Actinomycetota</taxon>
        <taxon>Actinomycetes</taxon>
        <taxon>Bifidobacteriales</taxon>
        <taxon>Bifidobacteriaceae</taxon>
        <taxon>Bifidobacterium</taxon>
    </lineage>
</organism>
<dbReference type="AlphaFoldDB" id="A0A5M9ZKR4"/>
<proteinExistence type="predicted"/>
<dbReference type="Proteomes" id="UP000410049">
    <property type="component" value="Unassembled WGS sequence"/>
</dbReference>
<feature type="region of interest" description="Disordered" evidence="1">
    <location>
        <begin position="1"/>
        <end position="21"/>
    </location>
</feature>
<name>A0A5M9ZKR4_9BIFI</name>
<sequence>MSRNNLEKPMPRPLKADAGFSRKCGRTRFETPVDAKIALGRMPEGKTVRKCPKCHGYHIVDAGVVLEGRGPRPNRRRAAAKGEK</sequence>
<gene>
    <name evidence="2" type="ORF">EMO91_06915</name>
</gene>
<protein>
    <submittedName>
        <fullName evidence="2">Uncharacterized protein</fullName>
    </submittedName>
</protein>
<dbReference type="RefSeq" id="WP_150379331.1">
    <property type="nucleotide sequence ID" value="NZ_RZUH01000004.1"/>
</dbReference>